<dbReference type="PANTHER" id="PTHR24348:SF68">
    <property type="entry name" value="SERINE_THREONINE-PROTEIN KINASE ATG1C"/>
    <property type="match status" value="1"/>
</dbReference>
<dbReference type="EMBL" id="JAINUF010000024">
    <property type="protein sequence ID" value="KAJ8332864.1"/>
    <property type="molecule type" value="Genomic_DNA"/>
</dbReference>
<organism evidence="6 7">
    <name type="scientific">Synaphobranchus kaupii</name>
    <name type="common">Kaup's arrowtooth eel</name>
    <dbReference type="NCBI Taxonomy" id="118154"/>
    <lineage>
        <taxon>Eukaryota</taxon>
        <taxon>Metazoa</taxon>
        <taxon>Chordata</taxon>
        <taxon>Craniata</taxon>
        <taxon>Vertebrata</taxon>
        <taxon>Euteleostomi</taxon>
        <taxon>Actinopterygii</taxon>
        <taxon>Neopterygii</taxon>
        <taxon>Teleostei</taxon>
        <taxon>Anguilliformes</taxon>
        <taxon>Synaphobranchidae</taxon>
        <taxon>Synaphobranchus</taxon>
    </lineage>
</organism>
<dbReference type="CDD" id="cd00180">
    <property type="entry name" value="PKc"/>
    <property type="match status" value="1"/>
</dbReference>
<dbReference type="OrthoDB" id="4062651at2759"/>
<feature type="domain" description="Protein kinase" evidence="5">
    <location>
        <begin position="36"/>
        <end position="302"/>
    </location>
</feature>
<dbReference type="InterPro" id="IPR011009">
    <property type="entry name" value="Kinase-like_dom_sf"/>
</dbReference>
<evidence type="ECO:0000313" key="7">
    <source>
        <dbReference type="Proteomes" id="UP001152622"/>
    </source>
</evidence>
<dbReference type="GO" id="GO:0006914">
    <property type="term" value="P:autophagy"/>
    <property type="evidence" value="ECO:0007669"/>
    <property type="project" value="UniProtKB-ARBA"/>
</dbReference>
<evidence type="ECO:0000256" key="3">
    <source>
        <dbReference type="PROSITE-ProRule" id="PRU10141"/>
    </source>
</evidence>
<proteinExistence type="inferred from homology"/>
<evidence type="ECO:0000259" key="5">
    <source>
        <dbReference type="PROSITE" id="PS50011"/>
    </source>
</evidence>
<evidence type="ECO:0000256" key="1">
    <source>
        <dbReference type="ARBA" id="ARBA00022741"/>
    </source>
</evidence>
<keyword evidence="2 3" id="KW-0067">ATP-binding</keyword>
<protein>
    <recommendedName>
        <fullName evidence="5">Protein kinase domain-containing protein</fullName>
    </recommendedName>
</protein>
<comment type="caution">
    <text evidence="6">The sequence shown here is derived from an EMBL/GenBank/DDBJ whole genome shotgun (WGS) entry which is preliminary data.</text>
</comment>
<dbReference type="PROSITE" id="PS50011">
    <property type="entry name" value="PROTEIN_KINASE_DOM"/>
    <property type="match status" value="1"/>
</dbReference>
<keyword evidence="4" id="KW-0808">Transferase</keyword>
<evidence type="ECO:0000256" key="4">
    <source>
        <dbReference type="RuleBase" id="RU000304"/>
    </source>
</evidence>
<dbReference type="AlphaFoldDB" id="A0A9Q1IAU5"/>
<dbReference type="GO" id="GO:0010506">
    <property type="term" value="P:regulation of autophagy"/>
    <property type="evidence" value="ECO:0007669"/>
    <property type="project" value="InterPro"/>
</dbReference>
<dbReference type="GO" id="GO:0005737">
    <property type="term" value="C:cytoplasm"/>
    <property type="evidence" value="ECO:0007669"/>
    <property type="project" value="TreeGrafter"/>
</dbReference>
<dbReference type="Pfam" id="PF00069">
    <property type="entry name" value="Pkinase"/>
    <property type="match status" value="1"/>
</dbReference>
<dbReference type="InterPro" id="IPR017441">
    <property type="entry name" value="Protein_kinase_ATP_BS"/>
</dbReference>
<accession>A0A9Q1IAU5</accession>
<feature type="binding site" evidence="3">
    <location>
        <position position="64"/>
    </location>
    <ligand>
        <name>ATP</name>
        <dbReference type="ChEBI" id="CHEBI:30616"/>
    </ligand>
</feature>
<keyword evidence="4" id="KW-0418">Kinase</keyword>
<dbReference type="InterPro" id="IPR045269">
    <property type="entry name" value="Atg1-like"/>
</dbReference>
<sequence>MKGEFRHGTLLRLRGYYLLAVKNWEQEQPKVAVQMAFYMRNVGGGHFGDVYKTRYEGQWAAVKKVPQDRITVKHIEREWRICQQVNHNNVVKILGMPWLAESKWHIPLEFINGETLEMTIFEQRKSKIQLTSSNMATIIAGMCEGLHYLHKKCIVHQDLKPDNIMVEHGPLRAVIIDLGLAKLYCGGGFSSATDNGDKNYTAPEIFSGHSRDIRSDVWAMGYACPYQHPTTTMGHSVHNVDISKPLTHATPYTLPAICPVQLKPRFISEEDLSPVCQWPLKTTPQVKNWDVAVLGWHGHTWSAVVRPVGRTSKISEVMLETAYGGEMCLQVVQSQLRWTGACVGHRRRPKQQHPYDWTEGSLVISHSANIC</sequence>
<dbReference type="GO" id="GO:0005524">
    <property type="term" value="F:ATP binding"/>
    <property type="evidence" value="ECO:0007669"/>
    <property type="project" value="UniProtKB-UniRule"/>
</dbReference>
<dbReference type="PROSITE" id="PS00107">
    <property type="entry name" value="PROTEIN_KINASE_ATP"/>
    <property type="match status" value="1"/>
</dbReference>
<reference evidence="6" key="1">
    <citation type="journal article" date="2023" name="Science">
        <title>Genome structures resolve the early diversification of teleost fishes.</title>
        <authorList>
            <person name="Parey E."/>
            <person name="Louis A."/>
            <person name="Montfort J."/>
            <person name="Bouchez O."/>
            <person name="Roques C."/>
            <person name="Iampietro C."/>
            <person name="Lluch J."/>
            <person name="Castinel A."/>
            <person name="Donnadieu C."/>
            <person name="Desvignes T."/>
            <person name="Floi Bucao C."/>
            <person name="Jouanno E."/>
            <person name="Wen M."/>
            <person name="Mejri S."/>
            <person name="Dirks R."/>
            <person name="Jansen H."/>
            <person name="Henkel C."/>
            <person name="Chen W.J."/>
            <person name="Zahm M."/>
            <person name="Cabau C."/>
            <person name="Klopp C."/>
            <person name="Thompson A.W."/>
            <person name="Robinson-Rechavi M."/>
            <person name="Braasch I."/>
            <person name="Lecointre G."/>
            <person name="Bobe J."/>
            <person name="Postlethwait J.H."/>
            <person name="Berthelot C."/>
            <person name="Roest Crollius H."/>
            <person name="Guiguen Y."/>
        </authorList>
    </citation>
    <scope>NUCLEOTIDE SEQUENCE</scope>
    <source>
        <strain evidence="6">WJC10195</strain>
    </source>
</reference>
<keyword evidence="7" id="KW-1185">Reference proteome</keyword>
<gene>
    <name evidence="6" type="ORF">SKAU_G00417600</name>
</gene>
<evidence type="ECO:0000313" key="6">
    <source>
        <dbReference type="EMBL" id="KAJ8332864.1"/>
    </source>
</evidence>
<dbReference type="SMART" id="SM00220">
    <property type="entry name" value="S_TKc"/>
    <property type="match status" value="1"/>
</dbReference>
<dbReference type="InterPro" id="IPR008271">
    <property type="entry name" value="Ser/Thr_kinase_AS"/>
</dbReference>
<keyword evidence="1 3" id="KW-0547">Nucleotide-binding</keyword>
<comment type="similarity">
    <text evidence="4">Belongs to the protein kinase superfamily.</text>
</comment>
<dbReference type="InterPro" id="IPR000719">
    <property type="entry name" value="Prot_kinase_dom"/>
</dbReference>
<keyword evidence="4" id="KW-0723">Serine/threonine-protein kinase</keyword>
<dbReference type="Gene3D" id="1.10.510.10">
    <property type="entry name" value="Transferase(Phosphotransferase) domain 1"/>
    <property type="match status" value="1"/>
</dbReference>
<dbReference type="PROSITE" id="PS00108">
    <property type="entry name" value="PROTEIN_KINASE_ST"/>
    <property type="match status" value="1"/>
</dbReference>
<dbReference type="GO" id="GO:0004674">
    <property type="term" value="F:protein serine/threonine kinase activity"/>
    <property type="evidence" value="ECO:0007669"/>
    <property type="project" value="UniProtKB-KW"/>
</dbReference>
<dbReference type="PANTHER" id="PTHR24348">
    <property type="entry name" value="SERINE/THREONINE-PROTEIN KINASE UNC-51-RELATED"/>
    <property type="match status" value="1"/>
</dbReference>
<dbReference type="Proteomes" id="UP001152622">
    <property type="component" value="Chromosome 24"/>
</dbReference>
<evidence type="ECO:0000256" key="2">
    <source>
        <dbReference type="ARBA" id="ARBA00022840"/>
    </source>
</evidence>
<name>A0A9Q1IAU5_SYNKA</name>
<dbReference type="SUPFAM" id="SSF56112">
    <property type="entry name" value="Protein kinase-like (PK-like)"/>
    <property type="match status" value="1"/>
</dbReference>